<evidence type="ECO:0000313" key="1">
    <source>
        <dbReference type="EMBL" id="GBM13581.1"/>
    </source>
</evidence>
<evidence type="ECO:0000313" key="2">
    <source>
        <dbReference type="Proteomes" id="UP000499080"/>
    </source>
</evidence>
<dbReference type="EMBL" id="BGPR01000330">
    <property type="protein sequence ID" value="GBM13581.1"/>
    <property type="molecule type" value="Genomic_DNA"/>
</dbReference>
<keyword evidence="2" id="KW-1185">Reference proteome</keyword>
<reference evidence="1 2" key="1">
    <citation type="journal article" date="2019" name="Sci. Rep.">
        <title>Orb-weaving spider Araneus ventricosus genome elucidates the spidroin gene catalogue.</title>
        <authorList>
            <person name="Kono N."/>
            <person name="Nakamura H."/>
            <person name="Ohtoshi R."/>
            <person name="Moran D.A.P."/>
            <person name="Shinohara A."/>
            <person name="Yoshida Y."/>
            <person name="Fujiwara M."/>
            <person name="Mori M."/>
            <person name="Tomita M."/>
            <person name="Arakawa K."/>
        </authorList>
    </citation>
    <scope>NUCLEOTIDE SEQUENCE [LARGE SCALE GENOMIC DNA]</scope>
</reference>
<sequence>MSQRSLFPTSMHEFSDTFELRVPPLCDPCKEVDVRCSVYYGFNVIAEEEIHGSEVWGLPRPCDCSASVNRVVKIGLIEITPHIIQKMNFLADVCVGRALNYLPRLAQLHMRRHNGSLWNCRNERADALAKLSASKDQIDTEFGPSKAQVRYRGKVLLATKWQEKWNNSAKRSWTKEFFKEVKFNRLYGDSYYNQVLTSHGVFGAHQERLFGKEGGCPCGEQLKTIEHILSKCKIWGKERDDWPKSWLQKDISDLVFYSPFKKGAIDIFKKLTSSRLTS</sequence>
<dbReference type="Proteomes" id="UP000499080">
    <property type="component" value="Unassembled WGS sequence"/>
</dbReference>
<gene>
    <name evidence="1" type="ORF">AVEN_123993_1</name>
</gene>
<comment type="caution">
    <text evidence="1">The sequence shown here is derived from an EMBL/GenBank/DDBJ whole genome shotgun (WGS) entry which is preliminary data.</text>
</comment>
<dbReference type="OrthoDB" id="6437556at2759"/>
<protein>
    <submittedName>
        <fullName evidence="1">Uncharacterized protein</fullName>
    </submittedName>
</protein>
<organism evidence="1 2">
    <name type="scientific">Araneus ventricosus</name>
    <name type="common">Orbweaver spider</name>
    <name type="synonym">Epeira ventricosa</name>
    <dbReference type="NCBI Taxonomy" id="182803"/>
    <lineage>
        <taxon>Eukaryota</taxon>
        <taxon>Metazoa</taxon>
        <taxon>Ecdysozoa</taxon>
        <taxon>Arthropoda</taxon>
        <taxon>Chelicerata</taxon>
        <taxon>Arachnida</taxon>
        <taxon>Araneae</taxon>
        <taxon>Araneomorphae</taxon>
        <taxon>Entelegynae</taxon>
        <taxon>Araneoidea</taxon>
        <taxon>Araneidae</taxon>
        <taxon>Araneus</taxon>
    </lineage>
</organism>
<dbReference type="AlphaFoldDB" id="A0A4Y2DA72"/>
<name>A0A4Y2DA72_ARAVE</name>
<accession>A0A4Y2DA72</accession>
<proteinExistence type="predicted"/>